<accession>A0ABV6YTW0</accession>
<evidence type="ECO:0000313" key="5">
    <source>
        <dbReference type="Proteomes" id="UP001594351"/>
    </source>
</evidence>
<dbReference type="EMBL" id="JBHPBY010000050">
    <property type="protein sequence ID" value="MFC1849636.1"/>
    <property type="molecule type" value="Genomic_DNA"/>
</dbReference>
<dbReference type="Pfam" id="PF12710">
    <property type="entry name" value="HAD"/>
    <property type="match status" value="1"/>
</dbReference>
<evidence type="ECO:0000256" key="3">
    <source>
        <dbReference type="ARBA" id="ARBA00022842"/>
    </source>
</evidence>
<dbReference type="InterPro" id="IPR023214">
    <property type="entry name" value="HAD_sf"/>
</dbReference>
<evidence type="ECO:0000256" key="1">
    <source>
        <dbReference type="ARBA" id="ARBA00022723"/>
    </source>
</evidence>
<organism evidence="4 5">
    <name type="scientific">candidate division CSSED10-310 bacterium</name>
    <dbReference type="NCBI Taxonomy" id="2855610"/>
    <lineage>
        <taxon>Bacteria</taxon>
        <taxon>Bacteria division CSSED10-310</taxon>
    </lineage>
</organism>
<keyword evidence="2 4" id="KW-0378">Hydrolase</keyword>
<dbReference type="Proteomes" id="UP001594351">
    <property type="component" value="Unassembled WGS sequence"/>
</dbReference>
<keyword evidence="3" id="KW-0460">Magnesium</keyword>
<dbReference type="Gene3D" id="3.40.50.1000">
    <property type="entry name" value="HAD superfamily/HAD-like"/>
    <property type="match status" value="1"/>
</dbReference>
<dbReference type="PANTHER" id="PTHR43344:SF13">
    <property type="entry name" value="PHOSPHATASE RV3661-RELATED"/>
    <property type="match status" value="1"/>
</dbReference>
<gene>
    <name evidence="4" type="ORF">ACFL27_05445</name>
</gene>
<keyword evidence="5" id="KW-1185">Reference proteome</keyword>
<dbReference type="NCBIfam" id="TIGR01490">
    <property type="entry name" value="HAD-SF-IB-hyp1"/>
    <property type="match status" value="1"/>
</dbReference>
<dbReference type="InterPro" id="IPR036412">
    <property type="entry name" value="HAD-like_sf"/>
</dbReference>
<dbReference type="InterPro" id="IPR006385">
    <property type="entry name" value="HAD_hydro_SerB1"/>
</dbReference>
<dbReference type="Gene3D" id="1.20.1440.100">
    <property type="entry name" value="SG protein - dephosphorylation function"/>
    <property type="match status" value="1"/>
</dbReference>
<keyword evidence="1" id="KW-0479">Metal-binding</keyword>
<comment type="caution">
    <text evidence="4">The sequence shown here is derived from an EMBL/GenBank/DDBJ whole genome shotgun (WGS) entry which is preliminary data.</text>
</comment>
<sequence length="220" mass="24890">MVKKKVAAFFDFDKTLLSVDSAEIGLKYLWKLGEISTGLILKIVLANELFKRHIYSAESISELALTLYKGKRLQDFEEGSREYYLTELKPFLAHNIVSRLEEHRRKGHLLVLLSASIRYMLEHVVQDLRFDHLLCTDLEVGSDNLLTGKARGKICIGGHKAVAAMRLADEQAIDLVHSYAYGDHYSDLPVLELVGNPFVVAPDTKLLQVASCRNWPIINH</sequence>
<evidence type="ECO:0000313" key="4">
    <source>
        <dbReference type="EMBL" id="MFC1849636.1"/>
    </source>
</evidence>
<dbReference type="SUPFAM" id="SSF56784">
    <property type="entry name" value="HAD-like"/>
    <property type="match status" value="1"/>
</dbReference>
<protein>
    <submittedName>
        <fullName evidence="4">HAD family hydrolase</fullName>
    </submittedName>
</protein>
<reference evidence="4 5" key="1">
    <citation type="submission" date="2024-09" db="EMBL/GenBank/DDBJ databases">
        <title>Laminarin stimulates single cell rates of sulfate reduction while oxygen inhibits transcriptomic activity in coastal marine sediment.</title>
        <authorList>
            <person name="Lindsay M."/>
            <person name="Orcutt B."/>
            <person name="Emerson D."/>
            <person name="Stepanauskas R."/>
            <person name="D'Angelo T."/>
        </authorList>
    </citation>
    <scope>NUCLEOTIDE SEQUENCE [LARGE SCALE GENOMIC DNA]</scope>
    <source>
        <strain evidence="4">SAG AM-311-K15</strain>
    </source>
</reference>
<proteinExistence type="predicted"/>
<name>A0ABV6YTW0_UNCC1</name>
<dbReference type="PANTHER" id="PTHR43344">
    <property type="entry name" value="PHOSPHOSERINE PHOSPHATASE"/>
    <property type="match status" value="1"/>
</dbReference>
<evidence type="ECO:0000256" key="2">
    <source>
        <dbReference type="ARBA" id="ARBA00022801"/>
    </source>
</evidence>
<dbReference type="GO" id="GO:0016787">
    <property type="term" value="F:hydrolase activity"/>
    <property type="evidence" value="ECO:0007669"/>
    <property type="project" value="UniProtKB-KW"/>
</dbReference>
<dbReference type="NCBIfam" id="TIGR01488">
    <property type="entry name" value="HAD-SF-IB"/>
    <property type="match status" value="1"/>
</dbReference>
<dbReference type="InterPro" id="IPR050582">
    <property type="entry name" value="HAD-like_SerB"/>
</dbReference>